<proteinExistence type="predicted"/>
<evidence type="ECO:0000313" key="2">
    <source>
        <dbReference type="Proteomes" id="UP001172680"/>
    </source>
</evidence>
<gene>
    <name evidence="1" type="ORF">H2199_005678</name>
</gene>
<accession>A0ACC2Z0F4</accession>
<keyword evidence="2" id="KW-1185">Reference proteome</keyword>
<name>A0ACC2Z0F4_9PEZI</name>
<comment type="caution">
    <text evidence="1">The sequence shown here is derived from an EMBL/GenBank/DDBJ whole genome shotgun (WGS) entry which is preliminary data.</text>
</comment>
<organism evidence="1 2">
    <name type="scientific">Coniosporium tulheliwenetii</name>
    <dbReference type="NCBI Taxonomy" id="3383036"/>
    <lineage>
        <taxon>Eukaryota</taxon>
        <taxon>Fungi</taxon>
        <taxon>Dikarya</taxon>
        <taxon>Ascomycota</taxon>
        <taxon>Pezizomycotina</taxon>
        <taxon>Dothideomycetes</taxon>
        <taxon>Dothideomycetes incertae sedis</taxon>
        <taxon>Coniosporium</taxon>
    </lineage>
</organism>
<reference evidence="1" key="1">
    <citation type="submission" date="2022-10" db="EMBL/GenBank/DDBJ databases">
        <title>Culturing micro-colonial fungi from biological soil crusts in the Mojave desert and describing Neophaeococcomyces mojavensis, and introducing the new genera and species Taxawa tesnikishii.</title>
        <authorList>
            <person name="Kurbessoian T."/>
            <person name="Stajich J.E."/>
        </authorList>
    </citation>
    <scope>NUCLEOTIDE SEQUENCE</scope>
    <source>
        <strain evidence="1">JES_115</strain>
    </source>
</reference>
<sequence>MDTIRQGEIGKRRAAMSEMFEGMWRACINATDDEHDKENIRMMGDKHPFVADAIIANPVSFAHVHIAERLGIPLHMMFTFPFTPTSMFPHPLANIKRSNVDVSYTNFMSYPLVEMMTWQGLGDLVNRFRVKTLGLEPVSTLWAPGQLYRLKVPYTYMWSPALVPKPPDWGPEIDICGFVFLELASSFKPPEDLTKFLEAGEKPIYIGFGSIVVDDPDAFTHMIFEAVKEAGVRALVSKGWGGIGGEKGDLPDNIYLLDNTPHDWLFPRVRAVVHHGGAGTTAIGLKCAKPTMIVPFFGDQPFWGAMVAEKRAGAKKCVPYKKLNKDVLVEGIRDCLTDEAQEGVQKIADSIAKEGDGAANASTAAGERSMRCSIFEDRVAVWSLKKSNLRLSALAAELLVEKKKIKWSNLRLIRHCDWNDFGGPGEPVTGGGGALLGAVTGAAKGIGLAPVKMAQTVKKRKEHEEKKRRHSEKHARAAPMDLSLAVAQGFHNAPRLYGDDTVRRPIRISGFHSGLRAGRDEFVYGIYDGWTGLVTQPYRAVKKGGLLRLPAGIGMGIGGFVLKDIAALIGPIGYFAKGIHMEVRKRHQPTHFIRTARMIQGKNDRRALEQSPDDKREAEEKALKGWETTLELRAAEKEQKEHAGFLTGRHHLRKKRQDWAKHGATESVATTRHAMRADEKGVPIDRAFSRHRKEVQAAQKPREPVMEDKRNMENNPDMMENGRVLSDASGN</sequence>
<evidence type="ECO:0000313" key="1">
    <source>
        <dbReference type="EMBL" id="KAJ9641010.1"/>
    </source>
</evidence>
<dbReference type="Proteomes" id="UP001172680">
    <property type="component" value="Unassembled WGS sequence"/>
</dbReference>
<protein>
    <submittedName>
        <fullName evidence="1">Uncharacterized protein</fullName>
    </submittedName>
</protein>
<dbReference type="EMBL" id="JAPDRP010000016">
    <property type="protein sequence ID" value="KAJ9641010.1"/>
    <property type="molecule type" value="Genomic_DNA"/>
</dbReference>